<dbReference type="Gene3D" id="2.30.30.40">
    <property type="entry name" value="SH3 Domains"/>
    <property type="match status" value="1"/>
</dbReference>
<organism evidence="2 3">
    <name type="scientific">Cohnella candidum</name>
    <dbReference type="NCBI Taxonomy" id="2674991"/>
    <lineage>
        <taxon>Bacteria</taxon>
        <taxon>Bacillati</taxon>
        <taxon>Bacillota</taxon>
        <taxon>Bacilli</taxon>
        <taxon>Bacillales</taxon>
        <taxon>Paenibacillaceae</taxon>
        <taxon>Cohnella</taxon>
    </lineage>
</organism>
<dbReference type="PROSITE" id="PS51910">
    <property type="entry name" value="GH18_2"/>
    <property type="match status" value="1"/>
</dbReference>
<dbReference type="Gene3D" id="3.20.20.80">
    <property type="entry name" value="Glycosidases"/>
    <property type="match status" value="1"/>
</dbReference>
<dbReference type="Proteomes" id="UP000269097">
    <property type="component" value="Chromosome"/>
</dbReference>
<dbReference type="Pfam" id="PF00704">
    <property type="entry name" value="Glyco_hydro_18"/>
    <property type="match status" value="1"/>
</dbReference>
<dbReference type="InterPro" id="IPR001223">
    <property type="entry name" value="Glyco_hydro18_cat"/>
</dbReference>
<accession>A0A3G3K4P9</accession>
<evidence type="ECO:0000259" key="1">
    <source>
        <dbReference type="PROSITE" id="PS51910"/>
    </source>
</evidence>
<evidence type="ECO:0000313" key="3">
    <source>
        <dbReference type="Proteomes" id="UP000269097"/>
    </source>
</evidence>
<dbReference type="InterPro" id="IPR036582">
    <property type="entry name" value="Mao_N_sf"/>
</dbReference>
<evidence type="ECO:0000313" key="2">
    <source>
        <dbReference type="EMBL" id="AYQ75412.1"/>
    </source>
</evidence>
<dbReference type="KEGG" id="coh:EAV92_00930"/>
<dbReference type="PANTHER" id="PTHR46066">
    <property type="entry name" value="CHITINASE DOMAIN-CONTAINING PROTEIN 1 FAMILY MEMBER"/>
    <property type="match status" value="1"/>
</dbReference>
<dbReference type="AlphaFoldDB" id="A0A3G3K4P9"/>
<gene>
    <name evidence="2" type="ORF">EAV92_00930</name>
</gene>
<dbReference type="GO" id="GO:0016787">
    <property type="term" value="F:hydrolase activity"/>
    <property type="evidence" value="ECO:0007669"/>
    <property type="project" value="UniProtKB-KW"/>
</dbReference>
<dbReference type="Gene3D" id="3.10.50.10">
    <property type="match status" value="1"/>
</dbReference>
<dbReference type="InterPro" id="IPR003646">
    <property type="entry name" value="SH3-like_bac-type"/>
</dbReference>
<dbReference type="InterPro" id="IPR017853">
    <property type="entry name" value="GH"/>
</dbReference>
<name>A0A3G3K4P9_9BACL</name>
<dbReference type="GO" id="GO:0005975">
    <property type="term" value="P:carbohydrate metabolic process"/>
    <property type="evidence" value="ECO:0007669"/>
    <property type="project" value="InterPro"/>
</dbReference>
<dbReference type="Pfam" id="PF07833">
    <property type="entry name" value="Cu_amine_oxidN1"/>
    <property type="match status" value="1"/>
</dbReference>
<reference evidence="2 3" key="1">
    <citation type="submission" date="2018-10" db="EMBL/GenBank/DDBJ databases">
        <title>Genome Sequence of Cohnella sp.</title>
        <authorList>
            <person name="Srinivasan S."/>
            <person name="Kim M.K."/>
        </authorList>
    </citation>
    <scope>NUCLEOTIDE SEQUENCE [LARGE SCALE GENOMIC DNA]</scope>
    <source>
        <strain evidence="2 3">18JY8-7</strain>
    </source>
</reference>
<dbReference type="Gene3D" id="3.30.457.10">
    <property type="entry name" value="Copper amine oxidase-like, N-terminal domain"/>
    <property type="match status" value="1"/>
</dbReference>
<dbReference type="GO" id="GO:0008061">
    <property type="term" value="F:chitin binding"/>
    <property type="evidence" value="ECO:0007669"/>
    <property type="project" value="InterPro"/>
</dbReference>
<feature type="domain" description="GH18" evidence="1">
    <location>
        <begin position="218"/>
        <end position="551"/>
    </location>
</feature>
<dbReference type="Pfam" id="PF08239">
    <property type="entry name" value="SH3_3"/>
    <property type="match status" value="1"/>
</dbReference>
<keyword evidence="3" id="KW-1185">Reference proteome</keyword>
<dbReference type="SUPFAM" id="SSF51445">
    <property type="entry name" value="(Trans)glycosidases"/>
    <property type="match status" value="1"/>
</dbReference>
<dbReference type="PANTHER" id="PTHR46066:SF2">
    <property type="entry name" value="CHITINASE DOMAIN-CONTAINING PROTEIN 1"/>
    <property type="match status" value="1"/>
</dbReference>
<sequence length="552" mass="61258">MVSATGTAWWVWKELPNSEHVVPDYMSAPHPVMIGGEWTKSRAIGDGDGMLIPLEVGQKLTGDGIAYEESTDSVILTTNTKVIHFKVGQLGGTSNSKPFSLKFAAVKQDGKVYLPMAPLKELFGFRSETDAKTGIVTLLAPDQAVQRAEVPKESKNGAKLREGPDKSFRIVEDLTAGTALRLWGESDGWYRAQSASGQIGYLAKKDAELLNVETFTAAEEQDPFTAWKAVGERINLTWEAVYTKAPVPADIGELTGVNVVSPTWFELTDGKGNIRSKADASYSQWYRSKGVQVWALFSNGFEPERTEQALGSYETRLHMIQQLLAYAKAFKLQGINLDFENVKTSDKENLVQFVREFTPLAHEQNLVVSIDVTPKSNSEFWSLFLDRGKLGQSVDYMMVMAYDEHWATSPEAGSVSSLQWAEDSIRRILEEDKVPSRKLVMGVPLYTRLWTEKPDGNGGVKVTSKTMSMDAVNKLIAEKKLKPVYAEDAGQNYVEYKDGDNTMKIWIEDALSVKARMNLAKKYNLAGAATWARSFATGSIWSAMDLDLQSRP</sequence>
<dbReference type="InterPro" id="IPR011583">
    <property type="entry name" value="Chitinase_II/V-like_cat"/>
</dbReference>
<dbReference type="SUPFAM" id="SSF55383">
    <property type="entry name" value="Copper amine oxidase, domain N"/>
    <property type="match status" value="1"/>
</dbReference>
<dbReference type="SMART" id="SM00636">
    <property type="entry name" value="Glyco_18"/>
    <property type="match status" value="1"/>
</dbReference>
<protein>
    <submittedName>
        <fullName evidence="2">Glycosyl hydrolase</fullName>
    </submittedName>
</protein>
<dbReference type="InterPro" id="IPR012854">
    <property type="entry name" value="Cu_amine_oxidase-like_N"/>
</dbReference>
<keyword evidence="2" id="KW-0378">Hydrolase</keyword>
<proteinExistence type="predicted"/>
<dbReference type="InterPro" id="IPR029070">
    <property type="entry name" value="Chitinase_insertion_sf"/>
</dbReference>
<dbReference type="EMBL" id="CP033433">
    <property type="protein sequence ID" value="AYQ75412.1"/>
    <property type="molecule type" value="Genomic_DNA"/>
</dbReference>